<name>A0A0C4ET95_PUCT1</name>
<dbReference type="EMBL" id="ADAS02000020">
    <property type="protein sequence ID" value="OAV96404.1"/>
    <property type="molecule type" value="Genomic_DNA"/>
</dbReference>
<reference evidence="2" key="1">
    <citation type="submission" date="2009-11" db="EMBL/GenBank/DDBJ databases">
        <authorList>
            <consortium name="The Broad Institute Genome Sequencing Platform"/>
            <person name="Ward D."/>
            <person name="Feldgarden M."/>
            <person name="Earl A."/>
            <person name="Young S.K."/>
            <person name="Zeng Q."/>
            <person name="Koehrsen M."/>
            <person name="Alvarado L."/>
            <person name="Berlin A."/>
            <person name="Bochicchio J."/>
            <person name="Borenstein D."/>
            <person name="Chapman S.B."/>
            <person name="Chen Z."/>
            <person name="Engels R."/>
            <person name="Freedman E."/>
            <person name="Gellesch M."/>
            <person name="Goldberg J."/>
            <person name="Griggs A."/>
            <person name="Gujja S."/>
            <person name="Heilman E."/>
            <person name="Heiman D."/>
            <person name="Hepburn T."/>
            <person name="Howarth C."/>
            <person name="Jen D."/>
            <person name="Larson L."/>
            <person name="Lewis B."/>
            <person name="Mehta T."/>
            <person name="Park D."/>
            <person name="Pearson M."/>
            <person name="Roberts A."/>
            <person name="Saif S."/>
            <person name="Shea T."/>
            <person name="Shenoy N."/>
            <person name="Sisk P."/>
            <person name="Stolte C."/>
            <person name="Sykes S."/>
            <person name="Thomson T."/>
            <person name="Walk T."/>
            <person name="White J."/>
            <person name="Yandava C."/>
            <person name="Izard J."/>
            <person name="Baranova O.V."/>
            <person name="Blanton J.M."/>
            <person name="Tanner A.C."/>
            <person name="Dewhirst F.E."/>
            <person name="Haas B."/>
            <person name="Nusbaum C."/>
            <person name="Birren B."/>
        </authorList>
    </citation>
    <scope>NUCLEOTIDE SEQUENCE [LARGE SCALE GENOMIC DNA]</scope>
    <source>
        <strain evidence="2">1-1 BBBD Race 1</strain>
    </source>
</reference>
<reference evidence="2" key="2">
    <citation type="submission" date="2016-05" db="EMBL/GenBank/DDBJ databases">
        <title>Comparative analysis highlights variable genome content of wheat rusts and divergence of the mating loci.</title>
        <authorList>
            <person name="Cuomo C.A."/>
            <person name="Bakkeren G."/>
            <person name="Szabo L."/>
            <person name="Khalil H."/>
            <person name="Joly D."/>
            <person name="Goldberg J."/>
            <person name="Young S."/>
            <person name="Zeng Q."/>
            <person name="Fellers J."/>
        </authorList>
    </citation>
    <scope>NUCLEOTIDE SEQUENCE [LARGE SCALE GENOMIC DNA]</scope>
    <source>
        <strain evidence="2">1-1 BBBD Race 1</strain>
    </source>
</reference>
<organism evidence="2">
    <name type="scientific">Puccinia triticina (isolate 1-1 / race 1 (BBBD))</name>
    <name type="common">Brown leaf rust fungus</name>
    <dbReference type="NCBI Taxonomy" id="630390"/>
    <lineage>
        <taxon>Eukaryota</taxon>
        <taxon>Fungi</taxon>
        <taxon>Dikarya</taxon>
        <taxon>Basidiomycota</taxon>
        <taxon>Pucciniomycotina</taxon>
        <taxon>Pucciniomycetes</taxon>
        <taxon>Pucciniales</taxon>
        <taxon>Pucciniaceae</taxon>
        <taxon>Puccinia</taxon>
    </lineage>
</organism>
<evidence type="ECO:0000313" key="4">
    <source>
        <dbReference type="Proteomes" id="UP000005240"/>
    </source>
</evidence>
<evidence type="ECO:0000313" key="3">
    <source>
        <dbReference type="EnsemblFungi" id="PTTG_04024-t43_1-p1"/>
    </source>
</evidence>
<keyword evidence="4" id="KW-1185">Reference proteome</keyword>
<dbReference type="AlphaFoldDB" id="A0A0C4ET95"/>
<sequence>MAPNDPSHTPSSSPPSSPRSVPHVEILQARAARASSIHTLESTNPPSLPANTSPKAPQLLAPPSATAGAVSPDSPPSRPRATLCDTFPKNPLWEEAVFPATAVLKYVGAFCDMYCNLLHLAVATPAQRRCRHATFLAGISQLAERLELAVIFPADERTQQARHNLDEALRKKPHPAQPTTPELRATFPAERTRCASHSTLP</sequence>
<feature type="compositionally biased region" description="Polar residues" evidence="1">
    <location>
        <begin position="36"/>
        <end position="55"/>
    </location>
</feature>
<dbReference type="Proteomes" id="UP000005240">
    <property type="component" value="Unassembled WGS sequence"/>
</dbReference>
<feature type="region of interest" description="Disordered" evidence="1">
    <location>
        <begin position="170"/>
        <end position="201"/>
    </location>
</feature>
<reference evidence="3" key="4">
    <citation type="submission" date="2025-05" db="UniProtKB">
        <authorList>
            <consortium name="EnsemblFungi"/>
        </authorList>
    </citation>
    <scope>IDENTIFICATION</scope>
    <source>
        <strain evidence="3">isolate 1-1 / race 1 (BBBD)</strain>
    </source>
</reference>
<gene>
    <name evidence="2" type="ORF">PTTG_04024</name>
</gene>
<reference evidence="3 4" key="3">
    <citation type="journal article" date="2017" name="G3 (Bethesda)">
        <title>Comparative analysis highlights variable genome content of wheat rusts and divergence of the mating loci.</title>
        <authorList>
            <person name="Cuomo C.A."/>
            <person name="Bakkeren G."/>
            <person name="Khalil H.B."/>
            <person name="Panwar V."/>
            <person name="Joly D."/>
            <person name="Linning R."/>
            <person name="Sakthikumar S."/>
            <person name="Song X."/>
            <person name="Adiconis X."/>
            <person name="Fan L."/>
            <person name="Goldberg J.M."/>
            <person name="Levin J.Z."/>
            <person name="Young S."/>
            <person name="Zeng Q."/>
            <person name="Anikster Y."/>
            <person name="Bruce M."/>
            <person name="Wang M."/>
            <person name="Yin C."/>
            <person name="McCallum B."/>
            <person name="Szabo L.J."/>
            <person name="Hulbert S."/>
            <person name="Chen X."/>
            <person name="Fellers J.P."/>
        </authorList>
    </citation>
    <scope>NUCLEOTIDE SEQUENCE</scope>
    <source>
        <strain evidence="3">isolate 1-1 / race 1 (BBBD)</strain>
        <strain evidence="4">Isolate 1-1 / race 1 (BBBD)</strain>
    </source>
</reference>
<feature type="region of interest" description="Disordered" evidence="1">
    <location>
        <begin position="1"/>
        <end position="81"/>
    </location>
</feature>
<feature type="compositionally biased region" description="Low complexity" evidence="1">
    <location>
        <begin position="1"/>
        <end position="11"/>
    </location>
</feature>
<dbReference type="VEuPathDB" id="FungiDB:PTTG_04024"/>
<accession>A0A0C4ET95</accession>
<proteinExistence type="predicted"/>
<evidence type="ECO:0000313" key="2">
    <source>
        <dbReference type="EMBL" id="OAV96404.1"/>
    </source>
</evidence>
<evidence type="ECO:0000256" key="1">
    <source>
        <dbReference type="SAM" id="MobiDB-lite"/>
    </source>
</evidence>
<dbReference type="EnsemblFungi" id="PTTG_04024-t43_1">
    <property type="protein sequence ID" value="PTTG_04024-t43_1-p1"/>
    <property type="gene ID" value="PTTG_04024"/>
</dbReference>
<protein>
    <submittedName>
        <fullName evidence="2 3">Uncharacterized protein</fullName>
    </submittedName>
</protein>